<dbReference type="Gene3D" id="1.25.40.10">
    <property type="entry name" value="Tetratricopeptide repeat domain"/>
    <property type="match status" value="2"/>
</dbReference>
<keyword evidence="4" id="KW-0802">TPR repeat</keyword>
<keyword evidence="7" id="KW-1133">Transmembrane helix</keyword>
<dbReference type="SMART" id="SM00028">
    <property type="entry name" value="TPR"/>
    <property type="match status" value="6"/>
</dbReference>
<keyword evidence="6" id="KW-0175">Coiled coil</keyword>
<keyword evidence="10" id="KW-1185">Reference proteome</keyword>
<organism evidence="9 10">
    <name type="scientific">Myroides guanonis</name>
    <dbReference type="NCBI Taxonomy" id="1150112"/>
    <lineage>
        <taxon>Bacteria</taxon>
        <taxon>Pseudomonadati</taxon>
        <taxon>Bacteroidota</taxon>
        <taxon>Flavobacteriia</taxon>
        <taxon>Flavobacteriales</taxon>
        <taxon>Flavobacteriaceae</taxon>
        <taxon>Myroides</taxon>
    </lineage>
</organism>
<keyword evidence="7" id="KW-0812">Transmembrane</keyword>
<evidence type="ECO:0000256" key="5">
    <source>
        <dbReference type="ARBA" id="ARBA00038253"/>
    </source>
</evidence>
<accession>A0A1I3L8D3</accession>
<dbReference type="InterPro" id="IPR051476">
    <property type="entry name" value="Bac_ResReg_Asp_Phosphatase"/>
</dbReference>
<dbReference type="InterPro" id="IPR036388">
    <property type="entry name" value="WH-like_DNA-bd_sf"/>
</dbReference>
<keyword evidence="7" id="KW-0472">Membrane</keyword>
<dbReference type="STRING" id="1150112.SAMN04487893_101222"/>
<dbReference type="InterPro" id="IPR016032">
    <property type="entry name" value="Sig_transdc_resp-reg_C-effctor"/>
</dbReference>
<dbReference type="InterPro" id="IPR000792">
    <property type="entry name" value="Tscrpt_reg_LuxR_C"/>
</dbReference>
<keyword evidence="2" id="KW-0963">Cytoplasm</keyword>
<dbReference type="AlphaFoldDB" id="A0A1I3L8D3"/>
<protein>
    <submittedName>
        <fullName evidence="9">Tetratricopeptide repeat-containing protein</fullName>
    </submittedName>
</protein>
<dbReference type="Pfam" id="PF13424">
    <property type="entry name" value="TPR_12"/>
    <property type="match status" value="1"/>
</dbReference>
<dbReference type="InterPro" id="IPR019734">
    <property type="entry name" value="TPR_rpt"/>
</dbReference>
<name>A0A1I3L8D3_9FLAO</name>
<dbReference type="PANTHER" id="PTHR46630:SF1">
    <property type="entry name" value="TETRATRICOPEPTIDE REPEAT PROTEIN 29"/>
    <property type="match status" value="1"/>
</dbReference>
<gene>
    <name evidence="9" type="ORF">SAMN04487893_101222</name>
</gene>
<evidence type="ECO:0000313" key="9">
    <source>
        <dbReference type="EMBL" id="SFI80981.1"/>
    </source>
</evidence>
<dbReference type="RefSeq" id="WP_177190136.1">
    <property type="nucleotide sequence ID" value="NZ_FORU01000001.1"/>
</dbReference>
<dbReference type="Pfam" id="PF13181">
    <property type="entry name" value="TPR_8"/>
    <property type="match status" value="1"/>
</dbReference>
<dbReference type="GO" id="GO:0003677">
    <property type="term" value="F:DNA binding"/>
    <property type="evidence" value="ECO:0007669"/>
    <property type="project" value="InterPro"/>
</dbReference>
<feature type="coiled-coil region" evidence="6">
    <location>
        <begin position="430"/>
        <end position="465"/>
    </location>
</feature>
<evidence type="ECO:0000313" key="10">
    <source>
        <dbReference type="Proteomes" id="UP000243887"/>
    </source>
</evidence>
<proteinExistence type="inferred from homology"/>
<dbReference type="GO" id="GO:0005737">
    <property type="term" value="C:cytoplasm"/>
    <property type="evidence" value="ECO:0007669"/>
    <property type="project" value="UniProtKB-SubCell"/>
</dbReference>
<feature type="transmembrane region" description="Helical" evidence="7">
    <location>
        <begin position="396"/>
        <end position="417"/>
    </location>
</feature>
<dbReference type="Gene3D" id="1.10.10.10">
    <property type="entry name" value="Winged helix-like DNA-binding domain superfamily/Winged helix DNA-binding domain"/>
    <property type="match status" value="1"/>
</dbReference>
<dbReference type="EMBL" id="FORU01000001">
    <property type="protein sequence ID" value="SFI80981.1"/>
    <property type="molecule type" value="Genomic_DNA"/>
</dbReference>
<reference evidence="10" key="1">
    <citation type="submission" date="2016-10" db="EMBL/GenBank/DDBJ databases">
        <authorList>
            <person name="Varghese N."/>
            <person name="Submissions S."/>
        </authorList>
    </citation>
    <scope>NUCLEOTIDE SEQUENCE [LARGE SCALE GENOMIC DNA]</scope>
    <source>
        <strain evidence="10">DSM 26542</strain>
    </source>
</reference>
<dbReference type="SMART" id="SM00421">
    <property type="entry name" value="HTH_LUXR"/>
    <property type="match status" value="1"/>
</dbReference>
<dbReference type="GO" id="GO:0006355">
    <property type="term" value="P:regulation of DNA-templated transcription"/>
    <property type="evidence" value="ECO:0007669"/>
    <property type="project" value="InterPro"/>
</dbReference>
<dbReference type="PANTHER" id="PTHR46630">
    <property type="entry name" value="TETRATRICOPEPTIDE REPEAT PROTEIN 29"/>
    <property type="match status" value="1"/>
</dbReference>
<feature type="domain" description="HTH luxR-type" evidence="8">
    <location>
        <begin position="570"/>
        <end position="627"/>
    </location>
</feature>
<dbReference type="SUPFAM" id="SSF46894">
    <property type="entry name" value="C-terminal effector domain of the bipartite response regulators"/>
    <property type="match status" value="1"/>
</dbReference>
<keyword evidence="3" id="KW-0677">Repeat</keyword>
<evidence type="ECO:0000256" key="4">
    <source>
        <dbReference type="ARBA" id="ARBA00022803"/>
    </source>
</evidence>
<evidence type="ECO:0000256" key="3">
    <source>
        <dbReference type="ARBA" id="ARBA00022737"/>
    </source>
</evidence>
<evidence type="ECO:0000256" key="6">
    <source>
        <dbReference type="SAM" id="Coils"/>
    </source>
</evidence>
<comment type="similarity">
    <text evidence="5">Belongs to the Rap family.</text>
</comment>
<dbReference type="SUPFAM" id="SSF48452">
    <property type="entry name" value="TPR-like"/>
    <property type="match status" value="2"/>
</dbReference>
<dbReference type="InterPro" id="IPR011990">
    <property type="entry name" value="TPR-like_helical_dom_sf"/>
</dbReference>
<dbReference type="Proteomes" id="UP000243887">
    <property type="component" value="Unassembled WGS sequence"/>
</dbReference>
<evidence type="ECO:0000256" key="1">
    <source>
        <dbReference type="ARBA" id="ARBA00004496"/>
    </source>
</evidence>
<evidence type="ECO:0000256" key="2">
    <source>
        <dbReference type="ARBA" id="ARBA00022490"/>
    </source>
</evidence>
<evidence type="ECO:0000259" key="8">
    <source>
        <dbReference type="SMART" id="SM00421"/>
    </source>
</evidence>
<comment type="subcellular location">
    <subcellularLocation>
        <location evidence="1">Cytoplasm</location>
    </subcellularLocation>
</comment>
<sequence length="630" mass="74389">MKTTSIYKVSTIILSLLILCFLFVFAYEKGYLKRFTKEKMDIGSDTFIYKKELDSLLKFKDNQAFDRINMYLKAAIRSKDSLQIANLYFYKAVSQKQWGKQEDSTEIYFNNVFRFTNNFRNPKLIAKTKYKLGVFYLDKHNYPMSLNNFLEAEEFYKNSRTDDTMLGNVFNMLGSFYTLTGELDSGIAYHHKAFKLFKGSNDSLALAAHYANISKAYQSSGDFDKAIESLELASLLFEKKLDTIGWTNCLVDLSNTSLGLKKYEESRKYIEKAFELALLTEDSVSQGHILLHIGNIDREERNLKKALNNYLRGLELAKSKYVEQIDLYVLKNIADIYAKNGQFTQAYPYMNRYYTLKDSISGEGIRNKISALQHDTKIKEQKAEQDFEKQRYQNIVLVYSIVILFSLFLILSMWLLYRNKVKSLRISRMKNNRLEEKVKTEKELLKLQNNQYKKEIEAKAQLQKLESQQFEFELQSKRELEILKSKQFEMEMDAKNRELVGINLQLLSKNKMVDEIEEIVKKKSDNMESSFNELKNTIRMNRNQDEDWEQFKKVFEKIHPDFFEILIEEYPNLTKTEIRVCAYIRIKMGIDQIADLLNVSHQSVITSRYRIRKKIQLKREEDLDEFIRRI</sequence>
<evidence type="ECO:0000256" key="7">
    <source>
        <dbReference type="SAM" id="Phobius"/>
    </source>
</evidence>